<keyword evidence="3 6" id="KW-1133">Transmembrane helix</keyword>
<dbReference type="PANTHER" id="PTHR37422">
    <property type="entry name" value="TEICHURONIC ACID BIOSYNTHESIS PROTEIN TUAE"/>
    <property type="match status" value="1"/>
</dbReference>
<reference evidence="8 9" key="1">
    <citation type="submission" date="2019-04" db="EMBL/GenBank/DDBJ databases">
        <authorList>
            <person name="Yang Y."/>
            <person name="Wei D."/>
        </authorList>
    </citation>
    <scope>NUCLEOTIDE SEQUENCE [LARGE SCALE GENOMIC DNA]</scope>
    <source>
        <strain evidence="8 9">L-1-4w-11</strain>
    </source>
</reference>
<dbReference type="GO" id="GO:0016020">
    <property type="term" value="C:membrane"/>
    <property type="evidence" value="ECO:0007669"/>
    <property type="project" value="UniProtKB-SubCell"/>
</dbReference>
<feature type="compositionally biased region" description="Basic and acidic residues" evidence="5">
    <location>
        <begin position="1"/>
        <end position="12"/>
    </location>
</feature>
<keyword evidence="4 6" id="KW-0472">Membrane</keyword>
<feature type="transmembrane region" description="Helical" evidence="6">
    <location>
        <begin position="130"/>
        <end position="150"/>
    </location>
</feature>
<evidence type="ECO:0000256" key="2">
    <source>
        <dbReference type="ARBA" id="ARBA00022692"/>
    </source>
</evidence>
<evidence type="ECO:0000313" key="9">
    <source>
        <dbReference type="Proteomes" id="UP000309138"/>
    </source>
</evidence>
<evidence type="ECO:0000256" key="1">
    <source>
        <dbReference type="ARBA" id="ARBA00004141"/>
    </source>
</evidence>
<dbReference type="Proteomes" id="UP000309138">
    <property type="component" value="Unassembled WGS sequence"/>
</dbReference>
<dbReference type="InterPro" id="IPR051533">
    <property type="entry name" value="WaaL-like"/>
</dbReference>
<evidence type="ECO:0000313" key="8">
    <source>
        <dbReference type="EMBL" id="TKD51031.1"/>
    </source>
</evidence>
<organism evidence="8 9">
    <name type="scientific">Sphingomonas baiyangensis</name>
    <dbReference type="NCBI Taxonomy" id="2572576"/>
    <lineage>
        <taxon>Bacteria</taxon>
        <taxon>Pseudomonadati</taxon>
        <taxon>Pseudomonadota</taxon>
        <taxon>Alphaproteobacteria</taxon>
        <taxon>Sphingomonadales</taxon>
        <taxon>Sphingomonadaceae</taxon>
        <taxon>Sphingomonas</taxon>
    </lineage>
</organism>
<proteinExistence type="predicted"/>
<dbReference type="AlphaFoldDB" id="A0A4U1L2D0"/>
<feature type="transmembrane region" description="Helical" evidence="6">
    <location>
        <begin position="374"/>
        <end position="394"/>
    </location>
</feature>
<name>A0A4U1L2D0_9SPHN</name>
<comment type="subcellular location">
    <subcellularLocation>
        <location evidence="1">Membrane</location>
        <topology evidence="1">Multi-pass membrane protein</topology>
    </subcellularLocation>
</comment>
<dbReference type="GO" id="GO:0016874">
    <property type="term" value="F:ligase activity"/>
    <property type="evidence" value="ECO:0007669"/>
    <property type="project" value="UniProtKB-KW"/>
</dbReference>
<evidence type="ECO:0000256" key="5">
    <source>
        <dbReference type="SAM" id="MobiDB-lite"/>
    </source>
</evidence>
<evidence type="ECO:0000256" key="3">
    <source>
        <dbReference type="ARBA" id="ARBA00022989"/>
    </source>
</evidence>
<comment type="caution">
    <text evidence="8">The sequence shown here is derived from an EMBL/GenBank/DDBJ whole genome shotgun (WGS) entry which is preliminary data.</text>
</comment>
<dbReference type="EMBL" id="SWKR01000002">
    <property type="protein sequence ID" value="TKD51031.1"/>
    <property type="molecule type" value="Genomic_DNA"/>
</dbReference>
<accession>A0A4U1L2D0</accession>
<keyword evidence="8" id="KW-0436">Ligase</keyword>
<sequence length="456" mass="48468">MAAARRPGDRPIRRSPCPRMSFRSPARPATIAAAPADIEAVRRLAMIPLAAFALLAQLDALANRVSAALPIGTTELLIAAIVGCTLLILLHPASATTQHARGHDGARLMALLFAWAVFAWTLSTHRSEGIDYLTGLATAIVPALCLLVIADTPVRLQLLLWAMIAAGLVSAAIVIVETRTGMRILSTSLAATTADFEGVARSAGGSDENPTTAAQMLLVSVGLAFGLLFAGVRRGWPVLALLAAIGSVALAMASARSAILGLAAVLGLLMLSLRHDRRFPLLVLGAIVAMLAAIPFLPPTLVERFAAIGDFSQDQTLFRRLTYLRIGTDLVQQSPIWGVGPGNFPFFYLDDAYRWLPGRVAVPRELHNSYLDSAAEYGLVGLAIFGALVTHALLQARRAAHAGDPLLRQAGLAAGLALAGLLVACFFMPHKDLRYLWLMLAIAIQCGRLRAREETP</sequence>
<evidence type="ECO:0000259" key="7">
    <source>
        <dbReference type="Pfam" id="PF04932"/>
    </source>
</evidence>
<feature type="transmembrane region" description="Helical" evidence="6">
    <location>
        <begin position="278"/>
        <end position="297"/>
    </location>
</feature>
<protein>
    <submittedName>
        <fullName evidence="8">O-antigen ligase family protein</fullName>
    </submittedName>
</protein>
<feature type="transmembrane region" description="Helical" evidence="6">
    <location>
        <begin position="105"/>
        <end position="123"/>
    </location>
</feature>
<feature type="region of interest" description="Disordered" evidence="5">
    <location>
        <begin position="1"/>
        <end position="24"/>
    </location>
</feature>
<evidence type="ECO:0000256" key="4">
    <source>
        <dbReference type="ARBA" id="ARBA00023136"/>
    </source>
</evidence>
<feature type="transmembrane region" description="Helical" evidence="6">
    <location>
        <begin position="238"/>
        <end position="271"/>
    </location>
</feature>
<feature type="transmembrane region" description="Helical" evidence="6">
    <location>
        <begin position="74"/>
        <end position="93"/>
    </location>
</feature>
<feature type="transmembrane region" description="Helical" evidence="6">
    <location>
        <begin position="406"/>
        <end position="429"/>
    </location>
</feature>
<dbReference type="InterPro" id="IPR007016">
    <property type="entry name" value="O-antigen_ligase-rel_domated"/>
</dbReference>
<evidence type="ECO:0000256" key="6">
    <source>
        <dbReference type="SAM" id="Phobius"/>
    </source>
</evidence>
<keyword evidence="9" id="KW-1185">Reference proteome</keyword>
<dbReference type="Pfam" id="PF04932">
    <property type="entry name" value="Wzy_C"/>
    <property type="match status" value="1"/>
</dbReference>
<dbReference type="OrthoDB" id="871774at2"/>
<dbReference type="PANTHER" id="PTHR37422:SF13">
    <property type="entry name" value="LIPOPOLYSACCHARIDE BIOSYNTHESIS PROTEIN PA4999-RELATED"/>
    <property type="match status" value="1"/>
</dbReference>
<gene>
    <name evidence="8" type="ORF">FBR43_09880</name>
</gene>
<keyword evidence="2 6" id="KW-0812">Transmembrane</keyword>
<feature type="transmembrane region" description="Helical" evidence="6">
    <location>
        <begin position="213"/>
        <end position="232"/>
    </location>
</feature>
<feature type="transmembrane region" description="Helical" evidence="6">
    <location>
        <begin position="156"/>
        <end position="176"/>
    </location>
</feature>
<feature type="domain" description="O-antigen ligase-related" evidence="7">
    <location>
        <begin position="242"/>
        <end position="385"/>
    </location>
</feature>